<name>A0ABR9KX58_9ACTN</name>
<sequence>MPYPPGHVWGLALWMMPADPELMWRLADKPFVSFPDDLKHFEDFEENGLVYEALDRKCMKCWLPFDLVVWEPCAADTDNRHLVGGEQSERAGRIQPAPGTTAKEIAMRQAKEKVARELRERRKMRRQLEPAARMQASRLDGLR</sequence>
<evidence type="ECO:0000256" key="1">
    <source>
        <dbReference type="SAM" id="MobiDB-lite"/>
    </source>
</evidence>
<dbReference type="Proteomes" id="UP000661607">
    <property type="component" value="Unassembled WGS sequence"/>
</dbReference>
<comment type="caution">
    <text evidence="2">The sequence shown here is derived from an EMBL/GenBank/DDBJ whole genome shotgun (WGS) entry which is preliminary data.</text>
</comment>
<reference evidence="2 3" key="1">
    <citation type="submission" date="2020-10" db="EMBL/GenBank/DDBJ databases">
        <title>Sequencing the genomes of 1000 actinobacteria strains.</title>
        <authorList>
            <person name="Klenk H.-P."/>
        </authorList>
    </citation>
    <scope>NUCLEOTIDE SEQUENCE [LARGE SCALE GENOMIC DNA]</scope>
    <source>
        <strain evidence="2 3">DSM 43748</strain>
    </source>
</reference>
<evidence type="ECO:0000313" key="2">
    <source>
        <dbReference type="EMBL" id="MBE1566609.1"/>
    </source>
</evidence>
<keyword evidence="3" id="KW-1185">Reference proteome</keyword>
<gene>
    <name evidence="2" type="ORF">H4W81_009481</name>
</gene>
<accession>A0ABR9KX58</accession>
<organism evidence="2 3">
    <name type="scientific">Nonomuraea africana</name>
    <dbReference type="NCBI Taxonomy" id="46171"/>
    <lineage>
        <taxon>Bacteria</taxon>
        <taxon>Bacillati</taxon>
        <taxon>Actinomycetota</taxon>
        <taxon>Actinomycetes</taxon>
        <taxon>Streptosporangiales</taxon>
        <taxon>Streptosporangiaceae</taxon>
        <taxon>Nonomuraea</taxon>
    </lineage>
</organism>
<feature type="compositionally biased region" description="Basic and acidic residues" evidence="1">
    <location>
        <begin position="105"/>
        <end position="120"/>
    </location>
</feature>
<dbReference type="RefSeq" id="WP_192781609.1">
    <property type="nucleotide sequence ID" value="NZ_BAAASY010000032.1"/>
</dbReference>
<evidence type="ECO:0000313" key="3">
    <source>
        <dbReference type="Proteomes" id="UP000661607"/>
    </source>
</evidence>
<dbReference type="EMBL" id="JADBEF010000002">
    <property type="protein sequence ID" value="MBE1566609.1"/>
    <property type="molecule type" value="Genomic_DNA"/>
</dbReference>
<proteinExistence type="predicted"/>
<feature type="region of interest" description="Disordered" evidence="1">
    <location>
        <begin position="84"/>
        <end position="143"/>
    </location>
</feature>
<protein>
    <submittedName>
        <fullName evidence="2">Uncharacterized protein</fullName>
    </submittedName>
</protein>